<dbReference type="InterPro" id="IPR021866">
    <property type="entry name" value="SpoIIAA-like"/>
</dbReference>
<dbReference type="InterPro" id="IPR038396">
    <property type="entry name" value="SpoIIAA-like_sf"/>
</dbReference>
<dbReference type="Gene3D" id="3.40.50.10600">
    <property type="entry name" value="SpoIIaa-like domains"/>
    <property type="match status" value="1"/>
</dbReference>
<dbReference type="RefSeq" id="WP_184476060.1">
    <property type="nucleotide sequence ID" value="NZ_JACHOV010000010.1"/>
</dbReference>
<evidence type="ECO:0008006" key="3">
    <source>
        <dbReference type="Google" id="ProtNLM"/>
    </source>
</evidence>
<evidence type="ECO:0000313" key="1">
    <source>
        <dbReference type="EMBL" id="MBB4642225.1"/>
    </source>
</evidence>
<sequence length="118" mass="13298">MLSHRLDSKKGIVEIEIDGAADTKSYRTLITDMDQLIAANGKISVLEIVRDIGWLSPGIWWEDLGWSFRHLKDIARVAIVTDKSWIKPIVKMMAGVMSAEVATFALDELDKARSWIAR</sequence>
<reference evidence="1 2" key="1">
    <citation type="submission" date="2020-08" db="EMBL/GenBank/DDBJ databases">
        <title>Genomic Encyclopedia of Type Strains, Phase IV (KMG-IV): sequencing the most valuable type-strain genomes for metagenomic binning, comparative biology and taxonomic classification.</title>
        <authorList>
            <person name="Goeker M."/>
        </authorList>
    </citation>
    <scope>NUCLEOTIDE SEQUENCE [LARGE SCALE GENOMIC DNA]</scope>
    <source>
        <strain evidence="1 2">DSM 7465</strain>
    </source>
</reference>
<name>A0A840HVZ2_9SPHN</name>
<comment type="caution">
    <text evidence="1">The sequence shown here is derived from an EMBL/GenBank/DDBJ whole genome shotgun (WGS) entry which is preliminary data.</text>
</comment>
<dbReference type="SUPFAM" id="SSF52091">
    <property type="entry name" value="SpoIIaa-like"/>
    <property type="match status" value="1"/>
</dbReference>
<dbReference type="Pfam" id="PF11964">
    <property type="entry name" value="SpoIIAA-like"/>
    <property type="match status" value="1"/>
</dbReference>
<dbReference type="Proteomes" id="UP000575068">
    <property type="component" value="Unassembled WGS sequence"/>
</dbReference>
<gene>
    <name evidence="1" type="ORF">HNQ99_002550</name>
</gene>
<evidence type="ECO:0000313" key="2">
    <source>
        <dbReference type="Proteomes" id="UP000575068"/>
    </source>
</evidence>
<protein>
    <recommendedName>
        <fullName evidence="3">STAS/SEC14 domain-containing protein</fullName>
    </recommendedName>
</protein>
<accession>A0A840HVZ2</accession>
<dbReference type="EMBL" id="JACHOV010000010">
    <property type="protein sequence ID" value="MBB4642225.1"/>
    <property type="molecule type" value="Genomic_DNA"/>
</dbReference>
<organism evidence="1 2">
    <name type="scientific">Rhizorhapis suberifaciens</name>
    <name type="common">corky root of lettuce</name>
    <dbReference type="NCBI Taxonomy" id="13656"/>
    <lineage>
        <taxon>Bacteria</taxon>
        <taxon>Pseudomonadati</taxon>
        <taxon>Pseudomonadota</taxon>
        <taxon>Alphaproteobacteria</taxon>
        <taxon>Sphingomonadales</taxon>
        <taxon>Sphingomonadaceae</taxon>
        <taxon>Rhizorhapis</taxon>
    </lineage>
</organism>
<dbReference type="AlphaFoldDB" id="A0A840HVZ2"/>
<proteinExistence type="predicted"/>
<dbReference type="InterPro" id="IPR036513">
    <property type="entry name" value="STAS_dom_sf"/>
</dbReference>
<keyword evidence="2" id="KW-1185">Reference proteome</keyword>